<evidence type="ECO:0000256" key="7">
    <source>
        <dbReference type="HAMAP-Rule" id="MF_00220"/>
    </source>
</evidence>
<feature type="binding site" evidence="7">
    <location>
        <position position="282"/>
    </location>
    <ligand>
        <name>substrate</name>
    </ligand>
</feature>
<feature type="binding site" evidence="7">
    <location>
        <position position="236"/>
    </location>
    <ligand>
        <name>Zn(2+)</name>
        <dbReference type="ChEBI" id="CHEBI:29105"/>
        <label>2</label>
    </ligand>
</feature>
<dbReference type="InterPro" id="IPR050138">
    <property type="entry name" value="DHOase/Allantoinase_Hydrolase"/>
</dbReference>
<organism evidence="10 11">
    <name type="scientific">Anaerosporomusa subterranea</name>
    <dbReference type="NCBI Taxonomy" id="1794912"/>
    <lineage>
        <taxon>Bacteria</taxon>
        <taxon>Bacillati</taxon>
        <taxon>Bacillota</taxon>
        <taxon>Negativicutes</taxon>
        <taxon>Acetonemataceae</taxon>
        <taxon>Anaerosporomusa</taxon>
    </lineage>
</organism>
<dbReference type="GO" id="GO:0004038">
    <property type="term" value="F:allantoinase activity"/>
    <property type="evidence" value="ECO:0007669"/>
    <property type="project" value="TreeGrafter"/>
</dbReference>
<feature type="binding site" evidence="7">
    <location>
        <position position="156"/>
    </location>
    <ligand>
        <name>Zn(2+)</name>
        <dbReference type="ChEBI" id="CHEBI:29105"/>
        <label>1</label>
    </ligand>
</feature>
<dbReference type="STRING" id="1794912.AXX12_04420"/>
<comment type="similarity">
    <text evidence="2 7">Belongs to the metallo-dependent hydrolases superfamily. DHOase family. Class I DHOase subfamily.</text>
</comment>
<accession>A0A154BTX0</accession>
<dbReference type="PANTHER" id="PTHR43668:SF2">
    <property type="entry name" value="ALLANTOINASE"/>
    <property type="match status" value="1"/>
</dbReference>
<feature type="binding site" evidence="7">
    <location>
        <position position="183"/>
    </location>
    <ligand>
        <name>Zn(2+)</name>
        <dbReference type="ChEBI" id="CHEBI:29105"/>
        <label>2</label>
    </ligand>
</feature>
<dbReference type="InterPro" id="IPR011059">
    <property type="entry name" value="Metal-dep_hydrolase_composite"/>
</dbReference>
<protein>
    <recommendedName>
        <fullName evidence="7">Dihydroorotase</fullName>
        <shortName evidence="7">DHOase</shortName>
        <ecNumber evidence="7">3.5.2.3</ecNumber>
    </recommendedName>
</protein>
<dbReference type="GO" id="GO:0008270">
    <property type="term" value="F:zinc ion binding"/>
    <property type="evidence" value="ECO:0007669"/>
    <property type="project" value="UniProtKB-UniRule"/>
</dbReference>
<dbReference type="PROSITE" id="PS00482">
    <property type="entry name" value="DIHYDROOROTASE_1"/>
    <property type="match status" value="1"/>
</dbReference>
<dbReference type="Pfam" id="PF07969">
    <property type="entry name" value="Amidohydro_3"/>
    <property type="match status" value="1"/>
</dbReference>
<dbReference type="GO" id="GO:0044205">
    <property type="term" value="P:'de novo' UMP biosynthetic process"/>
    <property type="evidence" value="ECO:0007669"/>
    <property type="project" value="UniProtKB-UniRule"/>
</dbReference>
<dbReference type="GO" id="GO:0004151">
    <property type="term" value="F:dihydroorotase activity"/>
    <property type="evidence" value="ECO:0007669"/>
    <property type="project" value="UniProtKB-UniRule"/>
</dbReference>
<comment type="function">
    <text evidence="1 7">Catalyzes the reversible cyclization of carbamoyl aspartate to dihydroorotate.</text>
</comment>
<dbReference type="Pfam" id="PF12890">
    <property type="entry name" value="DHOase"/>
    <property type="match status" value="1"/>
</dbReference>
<dbReference type="InterPro" id="IPR002195">
    <property type="entry name" value="Dihydroorotase_CS"/>
</dbReference>
<dbReference type="Gene3D" id="3.20.20.140">
    <property type="entry name" value="Metal-dependent hydrolases"/>
    <property type="match status" value="1"/>
</dbReference>
<dbReference type="SUPFAM" id="SSF51556">
    <property type="entry name" value="Metallo-dependent hydrolases"/>
    <property type="match status" value="1"/>
</dbReference>
<comment type="pathway">
    <text evidence="7">Pyrimidine metabolism; UMP biosynthesis via de novo pathway; (S)-dihydroorotate from bicarbonate: step 3/3.</text>
</comment>
<sequence length="432" mass="45426">MKLLIKGGHVVDPANGIDQIADIVIDGQKIIGVDLGLSDQTISGGAEIFDATGLVVCPGLIDMHVHLREPGLEAKEEIRTGSEAAAAGGFTAVACMPNTKPIVDNSIMVSGILERARREAAVHIHVIGALTKEQAGKELAEIGDMVQNGAVALSDDGHFVEDARVFQTGLSYASMFDIPVISHAEEESLAGEGCMHEGLVSTILGVKGRPAVAEEIAVARDILLAEYAKARLHIAHVSAAGAVELIRQAKRRGVKVTAEATPHHLSLTDEAVYGFNTATKVNPPLRSADHVRSLIDGLKDGTIDAIACDHAPHAPEEKDVEYRIAANGFTGLETSLGVILTALYHSKELTLNQIVQLMSVSPAAILGVTGGSLAPGATADITVFDPDKEWIVDSKHFYSKGKSTPFDGKTLKGKAVATVVAGQFVMKNGEVL</sequence>
<dbReference type="Proteomes" id="UP000076268">
    <property type="component" value="Unassembled WGS sequence"/>
</dbReference>
<proteinExistence type="inferred from homology"/>
<dbReference type="EMBL" id="LSGP01000013">
    <property type="protein sequence ID" value="KYZ77372.1"/>
    <property type="molecule type" value="Genomic_DNA"/>
</dbReference>
<feature type="binding site" evidence="7">
    <location>
        <position position="66"/>
    </location>
    <ligand>
        <name>Zn(2+)</name>
        <dbReference type="ChEBI" id="CHEBI:29105"/>
        <label>1</label>
    </ligand>
</feature>
<keyword evidence="5 7" id="KW-0862">Zinc</keyword>
<dbReference type="NCBIfam" id="TIGR00857">
    <property type="entry name" value="pyrC_multi"/>
    <property type="match status" value="1"/>
</dbReference>
<dbReference type="PANTHER" id="PTHR43668">
    <property type="entry name" value="ALLANTOINASE"/>
    <property type="match status" value="1"/>
</dbReference>
<dbReference type="InterPro" id="IPR032466">
    <property type="entry name" value="Metal_Hydrolase"/>
</dbReference>
<dbReference type="EC" id="3.5.2.3" evidence="7"/>
<keyword evidence="4 7" id="KW-0378">Hydrolase</keyword>
<feature type="domain" description="Amidohydrolase 3" evidence="8">
    <location>
        <begin position="346"/>
        <end position="425"/>
    </location>
</feature>
<name>A0A154BTX0_ANASB</name>
<dbReference type="CDD" id="cd01317">
    <property type="entry name" value="DHOase_IIa"/>
    <property type="match status" value="1"/>
</dbReference>
<feature type="binding site" evidence="7">
    <location>
        <begin position="66"/>
        <end position="68"/>
    </location>
    <ligand>
        <name>substrate</name>
    </ligand>
</feature>
<evidence type="ECO:0000256" key="2">
    <source>
        <dbReference type="ARBA" id="ARBA00010286"/>
    </source>
</evidence>
<dbReference type="InterPro" id="IPR004722">
    <property type="entry name" value="DHOase"/>
</dbReference>
<keyword evidence="11" id="KW-1185">Reference proteome</keyword>
<evidence type="ECO:0000256" key="5">
    <source>
        <dbReference type="ARBA" id="ARBA00022833"/>
    </source>
</evidence>
<evidence type="ECO:0000256" key="1">
    <source>
        <dbReference type="ARBA" id="ARBA00002368"/>
    </source>
</evidence>
<evidence type="ECO:0000256" key="6">
    <source>
        <dbReference type="ARBA" id="ARBA00022975"/>
    </source>
</evidence>
<dbReference type="GO" id="GO:0005737">
    <property type="term" value="C:cytoplasm"/>
    <property type="evidence" value="ECO:0007669"/>
    <property type="project" value="TreeGrafter"/>
</dbReference>
<dbReference type="InterPro" id="IPR013108">
    <property type="entry name" value="Amidohydro_3"/>
</dbReference>
<feature type="binding site" evidence="7">
    <location>
        <position position="313"/>
    </location>
    <ligand>
        <name>substrate</name>
    </ligand>
</feature>
<dbReference type="Gene3D" id="2.30.40.10">
    <property type="entry name" value="Urease, subunit C, domain 1"/>
    <property type="match status" value="1"/>
</dbReference>
<keyword evidence="3 7" id="KW-0479">Metal-binding</keyword>
<evidence type="ECO:0000256" key="3">
    <source>
        <dbReference type="ARBA" id="ARBA00022723"/>
    </source>
</evidence>
<comment type="cofactor">
    <cofactor evidence="7">
        <name>Zn(2+)</name>
        <dbReference type="ChEBI" id="CHEBI:29105"/>
    </cofactor>
    <text evidence="7">Binds 2 Zn(2+) ions per subunit.</text>
</comment>
<comment type="caution">
    <text evidence="7">Lacks conserved residue(s) required for the propagation of feature annotation.</text>
</comment>
<comment type="caution">
    <text evidence="10">The sequence shown here is derived from an EMBL/GenBank/DDBJ whole genome shotgun (WGS) entry which is preliminary data.</text>
</comment>
<dbReference type="InterPro" id="IPR024403">
    <property type="entry name" value="DHOase_cat"/>
</dbReference>
<evidence type="ECO:0000313" key="10">
    <source>
        <dbReference type="EMBL" id="KYZ77372.1"/>
    </source>
</evidence>
<evidence type="ECO:0000256" key="4">
    <source>
        <dbReference type="ARBA" id="ARBA00022801"/>
    </source>
</evidence>
<comment type="catalytic activity">
    <reaction evidence="7">
        <text>(S)-dihydroorotate + H2O = N-carbamoyl-L-aspartate + H(+)</text>
        <dbReference type="Rhea" id="RHEA:24296"/>
        <dbReference type="ChEBI" id="CHEBI:15377"/>
        <dbReference type="ChEBI" id="CHEBI:15378"/>
        <dbReference type="ChEBI" id="CHEBI:30864"/>
        <dbReference type="ChEBI" id="CHEBI:32814"/>
        <dbReference type="EC" id="3.5.2.3"/>
    </reaction>
</comment>
<dbReference type="SUPFAM" id="SSF51338">
    <property type="entry name" value="Composite domain of metallo-dependent hydrolases"/>
    <property type="match status" value="1"/>
</dbReference>
<dbReference type="OrthoDB" id="9765462at2"/>
<evidence type="ECO:0000313" key="11">
    <source>
        <dbReference type="Proteomes" id="UP000076268"/>
    </source>
</evidence>
<feature type="domain" description="Dihydroorotase catalytic" evidence="9">
    <location>
        <begin position="54"/>
        <end position="239"/>
    </location>
</feature>
<dbReference type="UniPathway" id="UPA00070">
    <property type="reaction ID" value="UER00117"/>
</dbReference>
<dbReference type="RefSeq" id="WP_066239586.1">
    <property type="nucleotide sequence ID" value="NZ_LSGP01000013.1"/>
</dbReference>
<reference evidence="10 11" key="1">
    <citation type="submission" date="2016-02" db="EMBL/GenBank/DDBJ databases">
        <title>Anaerosporomusa subterraneum gen. nov., sp. nov., a spore-forming obligate anaerobe isolated from saprolite.</title>
        <authorList>
            <person name="Choi J.K."/>
            <person name="Shah M."/>
            <person name="Yee N."/>
        </authorList>
    </citation>
    <scope>NUCLEOTIDE SEQUENCE [LARGE SCALE GENOMIC DNA]</scope>
    <source>
        <strain evidence="10 11">RU4</strain>
    </source>
</reference>
<gene>
    <name evidence="7" type="primary">pyrC</name>
    <name evidence="10" type="ORF">AXX12_04420</name>
</gene>
<feature type="binding site" evidence="7">
    <location>
        <position position="64"/>
    </location>
    <ligand>
        <name>Zn(2+)</name>
        <dbReference type="ChEBI" id="CHEBI:29105"/>
        <label>1</label>
    </ligand>
</feature>
<feature type="binding site" evidence="7">
    <location>
        <position position="309"/>
    </location>
    <ligand>
        <name>Zn(2+)</name>
        <dbReference type="ChEBI" id="CHEBI:29105"/>
        <label>1</label>
    </ligand>
</feature>
<evidence type="ECO:0000259" key="9">
    <source>
        <dbReference type="Pfam" id="PF12890"/>
    </source>
</evidence>
<feature type="binding site" evidence="7">
    <location>
        <position position="156"/>
    </location>
    <ligand>
        <name>Zn(2+)</name>
        <dbReference type="ChEBI" id="CHEBI:29105"/>
        <label>2</label>
    </ligand>
</feature>
<evidence type="ECO:0000259" key="8">
    <source>
        <dbReference type="Pfam" id="PF07969"/>
    </source>
</evidence>
<feature type="binding site" evidence="7">
    <location>
        <position position="98"/>
    </location>
    <ligand>
        <name>substrate</name>
    </ligand>
</feature>
<keyword evidence="6 7" id="KW-0665">Pyrimidine biosynthesis</keyword>
<dbReference type="HAMAP" id="MF_00220_B">
    <property type="entry name" value="PyrC_classI_B"/>
    <property type="match status" value="1"/>
</dbReference>
<dbReference type="GO" id="GO:0006145">
    <property type="term" value="P:purine nucleobase catabolic process"/>
    <property type="evidence" value="ECO:0007669"/>
    <property type="project" value="TreeGrafter"/>
</dbReference>
<dbReference type="AlphaFoldDB" id="A0A154BTX0"/>
<feature type="active site" evidence="7">
    <location>
        <position position="309"/>
    </location>
</feature>